<proteinExistence type="inferred from homology"/>
<dbReference type="GO" id="GO:0043571">
    <property type="term" value="P:maintenance of CRISPR repeat elements"/>
    <property type="evidence" value="ECO:0007669"/>
    <property type="project" value="UniProtKB-UniRule"/>
</dbReference>
<dbReference type="EMBL" id="CP009043">
    <property type="protein sequence ID" value="AII14454.1"/>
    <property type="molecule type" value="Genomic_DNA"/>
</dbReference>
<dbReference type="OrthoDB" id="9798176at2"/>
<dbReference type="RefSeq" id="WP_038453556.1">
    <property type="nucleotide sequence ID" value="NZ_CP009043.1"/>
</dbReference>
<sequence>MFVILFYDIQNAKEKEKNNARKVQKLVEKYLARVQFSVFEGEIRKSDLKLLTDKLKKACVQEFDSIIIYSFENQKYSYRTVIGVDKNESLFS</sequence>
<feature type="binding site" evidence="9">
    <location>
        <position position="8"/>
    </location>
    <ligand>
        <name>Mg(2+)</name>
        <dbReference type="ChEBI" id="CHEBI:18420"/>
        <note>catalytic</note>
    </ligand>
</feature>
<dbReference type="GO" id="GO:0004521">
    <property type="term" value="F:RNA endonuclease activity"/>
    <property type="evidence" value="ECO:0007669"/>
    <property type="project" value="InterPro"/>
</dbReference>
<evidence type="ECO:0000256" key="9">
    <source>
        <dbReference type="HAMAP-Rule" id="MF_01471"/>
    </source>
</evidence>
<comment type="cofactor">
    <cofactor evidence="1 9">
        <name>Mg(2+)</name>
        <dbReference type="ChEBI" id="CHEBI:18420"/>
    </cofactor>
</comment>
<dbReference type="NCBIfam" id="TIGR01573">
    <property type="entry name" value="cas2"/>
    <property type="match status" value="1"/>
</dbReference>
<keyword evidence="5 9" id="KW-0255">Endonuclease</keyword>
<evidence type="ECO:0000313" key="10">
    <source>
        <dbReference type="EMBL" id="AII14454.1"/>
    </source>
</evidence>
<evidence type="ECO:0000256" key="4">
    <source>
        <dbReference type="ARBA" id="ARBA00022723"/>
    </source>
</evidence>
<comment type="similarity">
    <text evidence="2 9">Belongs to the CRISPR-associated endoribonuclease Cas2 protein family.</text>
</comment>
<dbReference type="GO" id="GO:0051607">
    <property type="term" value="P:defense response to virus"/>
    <property type="evidence" value="ECO:0007669"/>
    <property type="project" value="UniProtKB-UniRule"/>
</dbReference>
<dbReference type="STRING" id="1244531.CIG2463D_0594"/>
<reference evidence="11" key="1">
    <citation type="journal article" date="2014" name="Genome Announc.">
        <title>Complete Genome Sequence of Campylobacter iguaniorum Strain 1485ET, Isolated from a Bearded Dragon (Pogona vitticeps).</title>
        <authorList>
            <person name="Gilbert M.J."/>
            <person name="Miller W.G."/>
            <person name="Yee E."/>
            <person name="Kik M."/>
            <person name="Wagenaar J.A."/>
            <person name="Duim B."/>
        </authorList>
    </citation>
    <scope>NUCLEOTIDE SEQUENCE [LARGE SCALE GENOMIC DNA]</scope>
    <source>
        <strain evidence="11">1485E</strain>
    </source>
</reference>
<dbReference type="Pfam" id="PF09827">
    <property type="entry name" value="CRISPR_Cas2"/>
    <property type="match status" value="1"/>
</dbReference>
<dbReference type="InterPro" id="IPR019199">
    <property type="entry name" value="Virulence_VapD/CRISPR_Cas2"/>
</dbReference>
<dbReference type="HOGENOM" id="CLU_161124_0_1_7"/>
<dbReference type="KEGG" id="caj:CIG1485E_0594"/>
<evidence type="ECO:0000256" key="6">
    <source>
        <dbReference type="ARBA" id="ARBA00022801"/>
    </source>
</evidence>
<keyword evidence="7 9" id="KW-0460">Magnesium</keyword>
<dbReference type="PATRIC" id="fig|1244531.5.peg.601"/>
<evidence type="ECO:0000256" key="5">
    <source>
        <dbReference type="ARBA" id="ARBA00022759"/>
    </source>
</evidence>
<comment type="function">
    <text evidence="9">CRISPR (clustered regularly interspaced short palindromic repeat), is an adaptive immune system that provides protection against mobile genetic elements (viruses, transposable elements and conjugative plasmids). CRISPR clusters contain sequences complementary to antecedent mobile elements and target invading nucleic acids. CRISPR clusters are transcribed and processed into CRISPR RNA (crRNA). Functions as a ssRNA-specific endoribonuclease. Involved in the integration of spacer DNA into the CRISPR cassette.</text>
</comment>
<comment type="subunit">
    <text evidence="9">Homodimer, forms a heterotetramer with a Cas1 homodimer.</text>
</comment>
<evidence type="ECO:0000256" key="1">
    <source>
        <dbReference type="ARBA" id="ARBA00001946"/>
    </source>
</evidence>
<dbReference type="PANTHER" id="PTHR34405:SF3">
    <property type="entry name" value="CRISPR-ASSOCIATED ENDORIBONUCLEASE CAS2 3"/>
    <property type="match status" value="1"/>
</dbReference>
<dbReference type="eggNOG" id="COG1343">
    <property type="taxonomic scope" value="Bacteria"/>
</dbReference>
<evidence type="ECO:0000256" key="2">
    <source>
        <dbReference type="ARBA" id="ARBA00009959"/>
    </source>
</evidence>
<dbReference type="CDD" id="cd09725">
    <property type="entry name" value="Cas2_I_II_III"/>
    <property type="match status" value="1"/>
</dbReference>
<dbReference type="HAMAP" id="MF_01471">
    <property type="entry name" value="Cas2"/>
    <property type="match status" value="1"/>
</dbReference>
<evidence type="ECO:0000256" key="7">
    <source>
        <dbReference type="ARBA" id="ARBA00022842"/>
    </source>
</evidence>
<gene>
    <name evidence="9 10" type="primary">cas2</name>
    <name evidence="10" type="ORF">CIG1485E_0594</name>
</gene>
<organism evidence="10 11">
    <name type="scientific">Campylobacter iguaniorum</name>
    <dbReference type="NCBI Taxonomy" id="1244531"/>
    <lineage>
        <taxon>Bacteria</taxon>
        <taxon>Pseudomonadati</taxon>
        <taxon>Campylobacterota</taxon>
        <taxon>Epsilonproteobacteria</taxon>
        <taxon>Campylobacterales</taxon>
        <taxon>Campylobacteraceae</taxon>
        <taxon>Campylobacter</taxon>
    </lineage>
</organism>
<keyword evidence="4 9" id="KW-0479">Metal-binding</keyword>
<dbReference type="InterPro" id="IPR021127">
    <property type="entry name" value="CRISPR_associated_Cas2"/>
</dbReference>
<keyword evidence="6 9" id="KW-0378">Hydrolase</keyword>
<evidence type="ECO:0000313" key="11">
    <source>
        <dbReference type="Proteomes" id="UP000028486"/>
    </source>
</evidence>
<dbReference type="GO" id="GO:0016787">
    <property type="term" value="F:hydrolase activity"/>
    <property type="evidence" value="ECO:0007669"/>
    <property type="project" value="UniProtKB-KW"/>
</dbReference>
<dbReference type="PANTHER" id="PTHR34405">
    <property type="entry name" value="CRISPR-ASSOCIATED ENDORIBONUCLEASE CAS2"/>
    <property type="match status" value="1"/>
</dbReference>
<evidence type="ECO:0000256" key="3">
    <source>
        <dbReference type="ARBA" id="ARBA00022722"/>
    </source>
</evidence>
<dbReference type="Gene3D" id="3.30.70.240">
    <property type="match status" value="1"/>
</dbReference>
<keyword evidence="8 9" id="KW-0051">Antiviral defense</keyword>
<dbReference type="GO" id="GO:0046872">
    <property type="term" value="F:metal ion binding"/>
    <property type="evidence" value="ECO:0007669"/>
    <property type="project" value="UniProtKB-UniRule"/>
</dbReference>
<dbReference type="SUPFAM" id="SSF143430">
    <property type="entry name" value="TTP0101/SSO1404-like"/>
    <property type="match status" value="1"/>
</dbReference>
<keyword evidence="3 9" id="KW-0540">Nuclease</keyword>
<accession>A0A076FF43</accession>
<dbReference type="Proteomes" id="UP000028486">
    <property type="component" value="Chromosome"/>
</dbReference>
<evidence type="ECO:0000256" key="8">
    <source>
        <dbReference type="ARBA" id="ARBA00023118"/>
    </source>
</evidence>
<protein>
    <recommendedName>
        <fullName evidence="9">CRISPR-associated endoribonuclease Cas2</fullName>
        <ecNumber evidence="9">3.1.-.-</ecNumber>
    </recommendedName>
</protein>
<dbReference type="EC" id="3.1.-.-" evidence="9"/>
<keyword evidence="11" id="KW-1185">Reference proteome</keyword>
<dbReference type="AlphaFoldDB" id="A0A076FF43"/>
<name>A0A076FF43_9BACT</name>